<accession>A0A0D2EBJ6</accession>
<evidence type="ECO:0000259" key="7">
    <source>
        <dbReference type="SMART" id="SM00563"/>
    </source>
</evidence>
<evidence type="ECO:0000313" key="8">
    <source>
        <dbReference type="EMBL" id="KIW87471.1"/>
    </source>
</evidence>
<dbReference type="CDD" id="cd07993">
    <property type="entry name" value="LPLAT_DHAPAT-like"/>
    <property type="match status" value="1"/>
</dbReference>
<dbReference type="SUPFAM" id="SSF69593">
    <property type="entry name" value="Glycerol-3-phosphate (1)-acyltransferase"/>
    <property type="match status" value="1"/>
</dbReference>
<dbReference type="Pfam" id="PF19277">
    <property type="entry name" value="GPAT_C"/>
    <property type="match status" value="1"/>
</dbReference>
<name>A0A0D2EBJ6_CLAB1</name>
<dbReference type="PANTHER" id="PTHR12563:SF17">
    <property type="entry name" value="DIHYDROXYACETONE PHOSPHATE ACYLTRANSFERASE"/>
    <property type="match status" value="1"/>
</dbReference>
<dbReference type="GO" id="GO:0006072">
    <property type="term" value="P:glycerol-3-phosphate metabolic process"/>
    <property type="evidence" value="ECO:0007669"/>
    <property type="project" value="TreeGrafter"/>
</dbReference>
<proteinExistence type="inferred from homology"/>
<dbReference type="InterPro" id="IPR041728">
    <property type="entry name" value="GPAT/DHAPAT_LPLAT"/>
</dbReference>
<dbReference type="RefSeq" id="XP_016614140.1">
    <property type="nucleotide sequence ID" value="XM_016769504.1"/>
</dbReference>
<dbReference type="InterPro" id="IPR045520">
    <property type="entry name" value="GPAT/DHAPAT_C"/>
</dbReference>
<feature type="region of interest" description="Disordered" evidence="6">
    <location>
        <begin position="756"/>
        <end position="778"/>
    </location>
</feature>
<dbReference type="GO" id="GO:0008654">
    <property type="term" value="P:phospholipid biosynthetic process"/>
    <property type="evidence" value="ECO:0007669"/>
    <property type="project" value="TreeGrafter"/>
</dbReference>
<dbReference type="EMBL" id="KN847003">
    <property type="protein sequence ID" value="KIW87471.1"/>
    <property type="molecule type" value="Genomic_DNA"/>
</dbReference>
<dbReference type="Pfam" id="PF01553">
    <property type="entry name" value="Acyltransferase"/>
    <property type="match status" value="1"/>
</dbReference>
<organism evidence="8 9">
    <name type="scientific">Cladophialophora bantiana (strain ATCC 10958 / CBS 173.52 / CDC B-1940 / NIH 8579)</name>
    <name type="common">Xylohypha bantiana</name>
    <dbReference type="NCBI Taxonomy" id="1442370"/>
    <lineage>
        <taxon>Eukaryota</taxon>
        <taxon>Fungi</taxon>
        <taxon>Dikarya</taxon>
        <taxon>Ascomycota</taxon>
        <taxon>Pezizomycotina</taxon>
        <taxon>Eurotiomycetes</taxon>
        <taxon>Chaetothyriomycetidae</taxon>
        <taxon>Chaetothyriales</taxon>
        <taxon>Herpotrichiellaceae</taxon>
        <taxon>Cladophialophora</taxon>
    </lineage>
</organism>
<dbReference type="InterPro" id="IPR002123">
    <property type="entry name" value="Plipid/glycerol_acylTrfase"/>
</dbReference>
<dbReference type="VEuPathDB" id="FungiDB:Z519_11794"/>
<dbReference type="Proteomes" id="UP000053789">
    <property type="component" value="Unassembled WGS sequence"/>
</dbReference>
<dbReference type="GO" id="GO:0031966">
    <property type="term" value="C:mitochondrial membrane"/>
    <property type="evidence" value="ECO:0007669"/>
    <property type="project" value="TreeGrafter"/>
</dbReference>
<evidence type="ECO:0000256" key="6">
    <source>
        <dbReference type="SAM" id="MobiDB-lite"/>
    </source>
</evidence>
<keyword evidence="5" id="KW-0012">Acyltransferase</keyword>
<sequence length="778" mass="87681">MTELVRAEGEPASRDDSTDRSILTRMKRFRTNPFSFAHEISLFIRGIGWRAYDNPIGQPVFYPGYTSNVKTAVMASPLLRRKIVELTEERLKVEEKEYLLDTTRPTYLPEREKRRHEITSQLVEITADMLDKMVCKMESKIYIRAAFYGVTQLLTRAYSAIHVSEAEVRRLREVATLAAKKKQSIIFLPRHTSHLDYVTLHLVCYRLGLTLPVVVAGDNLNFPLVGSFLQSNGAMWIRRSFGNDQLYTTLVQAYLDTLLQKGLNLECFIEGGRSRTGKLLGPRFGFLRFLLDSVLSGRTEDAYICPVSLQYDKVIEVDSYVNELLGNPKQKENLADFISASSVLSLNLGRIDCRFHEPWSLKEFIKEQQARQAPTTLAAGPSSSNSRIRLLRTLGYRVLSDINSASVIMPTALIGTVLLTIRGRGVGKSELIRRVDWLCRRIRANGGKVADFRGMPTSYVVERALDVLGPKLVGTVDGLAEETYYAVDRFQLSFYRNMTIHLFISEALIAAALYTKVKQGGGSANQRMTEVELIDKVTFLSQLFRGEFIFPAGQGLRHNLEQAMQGLVRDDVLKVTEDTERMVGISNAERKSGRENYDLYCFLVWPFVDAAWLGAVSLLVLVPPAGTSAGWVDMQKAQNMAQLAGRTLYHQGDLSYFEAVNKEALKNAYTRFQEEGIIDVAKGSESKAKPTVRLALEWTPERDSTTGELRASGRLWDFIEKIAQFRREGKNRRDGAAVSTRVLSLAARLNQQMFADDAMSLPTGDQKAVKERRRPSKL</sequence>
<dbReference type="OrthoDB" id="10255570at2759"/>
<evidence type="ECO:0000256" key="2">
    <source>
        <dbReference type="ARBA" id="ARBA00007937"/>
    </source>
</evidence>
<comment type="subcellular location">
    <subcellularLocation>
        <location evidence="1">Endomembrane system</location>
        <topology evidence="1">Peripheral membrane protein</topology>
    </subcellularLocation>
</comment>
<evidence type="ECO:0000256" key="5">
    <source>
        <dbReference type="ARBA" id="ARBA00023315"/>
    </source>
</evidence>
<keyword evidence="9" id="KW-1185">Reference proteome</keyword>
<dbReference type="HOGENOM" id="CLU_015023_0_0_1"/>
<dbReference type="GeneID" id="27704722"/>
<dbReference type="PANTHER" id="PTHR12563">
    <property type="entry name" value="GLYCEROL-3-PHOSPHATE ACYLTRANSFERASE"/>
    <property type="match status" value="1"/>
</dbReference>
<dbReference type="GO" id="GO:0019432">
    <property type="term" value="P:triglyceride biosynthetic process"/>
    <property type="evidence" value="ECO:0007669"/>
    <property type="project" value="TreeGrafter"/>
</dbReference>
<dbReference type="GO" id="GO:0004366">
    <property type="term" value="F:glycerol-3-phosphate O-acyltransferase activity"/>
    <property type="evidence" value="ECO:0007669"/>
    <property type="project" value="TreeGrafter"/>
</dbReference>
<protein>
    <recommendedName>
        <fullName evidence="7">Phospholipid/glycerol acyltransferase domain-containing protein</fullName>
    </recommendedName>
</protein>
<reference evidence="8" key="1">
    <citation type="submission" date="2015-01" db="EMBL/GenBank/DDBJ databases">
        <title>The Genome Sequence of Cladophialophora bantiana CBS 173.52.</title>
        <authorList>
            <consortium name="The Broad Institute Genomics Platform"/>
            <person name="Cuomo C."/>
            <person name="de Hoog S."/>
            <person name="Gorbushina A."/>
            <person name="Stielow B."/>
            <person name="Teixiera M."/>
            <person name="Abouelleil A."/>
            <person name="Chapman S.B."/>
            <person name="Priest M."/>
            <person name="Young S.K."/>
            <person name="Wortman J."/>
            <person name="Nusbaum C."/>
            <person name="Birren B."/>
        </authorList>
    </citation>
    <scope>NUCLEOTIDE SEQUENCE [LARGE SCALE GENOMIC DNA]</scope>
    <source>
        <strain evidence="8">CBS 173.52</strain>
    </source>
</reference>
<evidence type="ECO:0000256" key="1">
    <source>
        <dbReference type="ARBA" id="ARBA00004184"/>
    </source>
</evidence>
<keyword evidence="3" id="KW-0808">Transferase</keyword>
<dbReference type="AlphaFoldDB" id="A0A0D2EBJ6"/>
<dbReference type="GO" id="GO:0006631">
    <property type="term" value="P:fatty acid metabolic process"/>
    <property type="evidence" value="ECO:0007669"/>
    <property type="project" value="TreeGrafter"/>
</dbReference>
<gene>
    <name evidence="8" type="ORF">Z519_11794</name>
</gene>
<dbReference type="SMART" id="SM00563">
    <property type="entry name" value="PlsC"/>
    <property type="match status" value="1"/>
</dbReference>
<keyword evidence="4" id="KW-0472">Membrane</keyword>
<evidence type="ECO:0000313" key="9">
    <source>
        <dbReference type="Proteomes" id="UP000053789"/>
    </source>
</evidence>
<feature type="domain" description="Phospholipid/glycerol acyltransferase" evidence="7">
    <location>
        <begin position="185"/>
        <end position="312"/>
    </location>
</feature>
<evidence type="ECO:0000256" key="3">
    <source>
        <dbReference type="ARBA" id="ARBA00022679"/>
    </source>
</evidence>
<dbReference type="GO" id="GO:0012505">
    <property type="term" value="C:endomembrane system"/>
    <property type="evidence" value="ECO:0007669"/>
    <property type="project" value="UniProtKB-SubCell"/>
</dbReference>
<dbReference type="InterPro" id="IPR022284">
    <property type="entry name" value="GPAT/DHAPAT"/>
</dbReference>
<evidence type="ECO:0000256" key="4">
    <source>
        <dbReference type="ARBA" id="ARBA00023136"/>
    </source>
</evidence>
<comment type="similarity">
    <text evidence="2">Belongs to the GPAT/DAPAT family.</text>
</comment>